<organism evidence="1">
    <name type="scientific">Anguilla anguilla</name>
    <name type="common">European freshwater eel</name>
    <name type="synonym">Muraena anguilla</name>
    <dbReference type="NCBI Taxonomy" id="7936"/>
    <lineage>
        <taxon>Eukaryota</taxon>
        <taxon>Metazoa</taxon>
        <taxon>Chordata</taxon>
        <taxon>Craniata</taxon>
        <taxon>Vertebrata</taxon>
        <taxon>Euteleostomi</taxon>
        <taxon>Actinopterygii</taxon>
        <taxon>Neopterygii</taxon>
        <taxon>Teleostei</taxon>
        <taxon>Anguilliformes</taxon>
        <taxon>Anguillidae</taxon>
        <taxon>Anguilla</taxon>
    </lineage>
</organism>
<evidence type="ECO:0000313" key="1">
    <source>
        <dbReference type="EMBL" id="JAH78047.1"/>
    </source>
</evidence>
<sequence>MKKPDLYKMFLAHLHDVGCQSKRLSPLYRSHMCELHNDWDKAMLWLCDSVSFYTIQLLCS</sequence>
<accession>A0A0E9VJ02</accession>
<dbReference type="AlphaFoldDB" id="A0A0E9VJ02"/>
<name>A0A0E9VJ02_ANGAN</name>
<protein>
    <submittedName>
        <fullName evidence="1">Uncharacterized protein</fullName>
    </submittedName>
</protein>
<dbReference type="EMBL" id="GBXM01030530">
    <property type="protein sequence ID" value="JAH78047.1"/>
    <property type="molecule type" value="Transcribed_RNA"/>
</dbReference>
<proteinExistence type="predicted"/>
<reference evidence="1" key="1">
    <citation type="submission" date="2014-11" db="EMBL/GenBank/DDBJ databases">
        <authorList>
            <person name="Amaro Gonzalez C."/>
        </authorList>
    </citation>
    <scope>NUCLEOTIDE SEQUENCE</scope>
</reference>
<reference evidence="1" key="2">
    <citation type="journal article" date="2015" name="Fish Shellfish Immunol.">
        <title>Early steps in the European eel (Anguilla anguilla)-Vibrio vulnificus interaction in the gills: Role of the RtxA13 toxin.</title>
        <authorList>
            <person name="Callol A."/>
            <person name="Pajuelo D."/>
            <person name="Ebbesson L."/>
            <person name="Teles M."/>
            <person name="MacKenzie S."/>
            <person name="Amaro C."/>
        </authorList>
    </citation>
    <scope>NUCLEOTIDE SEQUENCE</scope>
</reference>